<dbReference type="GO" id="GO:0030170">
    <property type="term" value="F:pyridoxal phosphate binding"/>
    <property type="evidence" value="ECO:0007669"/>
    <property type="project" value="InterPro"/>
</dbReference>
<accession>A0A369LD96</accession>
<dbReference type="SUPFAM" id="SSF53383">
    <property type="entry name" value="PLP-dependent transferases"/>
    <property type="match status" value="1"/>
</dbReference>
<dbReference type="Proteomes" id="UP000253792">
    <property type="component" value="Unassembled WGS sequence"/>
</dbReference>
<gene>
    <name evidence="2" type="ORF">C1880_00270</name>
</gene>
<dbReference type="InterPro" id="IPR015421">
    <property type="entry name" value="PyrdxlP-dep_Trfase_major"/>
</dbReference>
<name>A0A369LD96_9ACTN</name>
<evidence type="ECO:0000313" key="2">
    <source>
        <dbReference type="EMBL" id="RDB57300.1"/>
    </source>
</evidence>
<dbReference type="EMBL" id="PPTP01000001">
    <property type="protein sequence ID" value="RDB57300.1"/>
    <property type="molecule type" value="Genomic_DNA"/>
</dbReference>
<dbReference type="STRING" id="1034345.GCA_000236865_01442"/>
<dbReference type="InterPro" id="IPR004839">
    <property type="entry name" value="Aminotransferase_I/II_large"/>
</dbReference>
<protein>
    <recommendedName>
        <fullName evidence="1">Aminotransferase class I/classII large domain-containing protein</fullName>
    </recommendedName>
</protein>
<dbReference type="AlphaFoldDB" id="A0A369LD96"/>
<evidence type="ECO:0000259" key="1">
    <source>
        <dbReference type="Pfam" id="PF00155"/>
    </source>
</evidence>
<feature type="domain" description="Aminotransferase class I/classII large" evidence="1">
    <location>
        <begin position="73"/>
        <end position="204"/>
    </location>
</feature>
<sequence length="290" mass="31083">MRYASMLYMFPHCCGYRREVATLSPMPYASGRFHRAQIALGREEEMLVSQFTKERLGAASVVAASLECRFGTSYAASDIVMASGVDSAINAFMGAVLKPEDEVIAFAPCGQTYRALVEGRGARLVEVSLDEETMLPDFVALECALTPRTKLAIVSMPNDPIAMAYPEAVADGIAGALFRAQRAFGRTILLLSDEAHSDMANDEAQNPWWPAFYRNSAVVRTSDVSASVAGEPAEYVALTPEMAGRGDVVAGIRRALREANAANAADMAQRVTVLPSAAASPVPFAVRFAS</sequence>
<dbReference type="Pfam" id="PF00155">
    <property type="entry name" value="Aminotran_1_2"/>
    <property type="match status" value="1"/>
</dbReference>
<evidence type="ECO:0000313" key="3">
    <source>
        <dbReference type="Proteomes" id="UP000253792"/>
    </source>
</evidence>
<organism evidence="2 3">
    <name type="scientific">Senegalimassilia anaerobia</name>
    <dbReference type="NCBI Taxonomy" id="1473216"/>
    <lineage>
        <taxon>Bacteria</taxon>
        <taxon>Bacillati</taxon>
        <taxon>Actinomycetota</taxon>
        <taxon>Coriobacteriia</taxon>
        <taxon>Coriobacteriales</taxon>
        <taxon>Coriobacteriaceae</taxon>
        <taxon>Senegalimassilia</taxon>
    </lineage>
</organism>
<proteinExistence type="predicted"/>
<dbReference type="PANTHER" id="PTHR42691">
    <property type="entry name" value="ASPARTATE AMINOTRANSFERASE YHDR-RELATED"/>
    <property type="match status" value="1"/>
</dbReference>
<dbReference type="OrthoDB" id="4436468at2"/>
<keyword evidence="3" id="KW-1185">Reference proteome</keyword>
<dbReference type="Gene3D" id="3.40.640.10">
    <property type="entry name" value="Type I PLP-dependent aspartate aminotransferase-like (Major domain)"/>
    <property type="match status" value="1"/>
</dbReference>
<dbReference type="PANTHER" id="PTHR42691:SF1">
    <property type="entry name" value="ASPARTATE AMINOTRANSFERASE YHDR-RELATED"/>
    <property type="match status" value="1"/>
</dbReference>
<dbReference type="InterPro" id="IPR015424">
    <property type="entry name" value="PyrdxlP-dep_Trfase"/>
</dbReference>
<reference evidence="2 3" key="1">
    <citation type="journal article" date="2018" name="Elife">
        <title>Discovery and characterization of a prevalent human gut bacterial enzyme sufficient for the inactivation of a family of plant toxins.</title>
        <authorList>
            <person name="Koppel N."/>
            <person name="Bisanz J.E."/>
            <person name="Pandelia M.E."/>
            <person name="Turnbaugh P.J."/>
            <person name="Balskus E.P."/>
        </authorList>
    </citation>
    <scope>NUCLEOTIDE SEQUENCE [LARGE SCALE GENOMIC DNA]</scope>
    <source>
        <strain evidence="3">anaerobia AP69FAA</strain>
    </source>
</reference>
<comment type="caution">
    <text evidence="2">The sequence shown here is derived from an EMBL/GenBank/DDBJ whole genome shotgun (WGS) entry which is preliminary data.</text>
</comment>